<feature type="compositionally biased region" description="Acidic residues" evidence="4">
    <location>
        <begin position="1196"/>
        <end position="1205"/>
    </location>
</feature>
<protein>
    <submittedName>
        <fullName evidence="5">TPR-like protein</fullName>
    </submittedName>
</protein>
<dbReference type="InterPro" id="IPR019734">
    <property type="entry name" value="TPR_rpt"/>
</dbReference>
<feature type="region of interest" description="Disordered" evidence="4">
    <location>
        <begin position="1"/>
        <end position="22"/>
    </location>
</feature>
<feature type="region of interest" description="Disordered" evidence="4">
    <location>
        <begin position="1014"/>
        <end position="1205"/>
    </location>
</feature>
<dbReference type="Proteomes" id="UP000799324">
    <property type="component" value="Unassembled WGS sequence"/>
</dbReference>
<reference evidence="5" key="1">
    <citation type="journal article" date="2020" name="Stud. Mycol.">
        <title>101 Dothideomycetes genomes: a test case for predicting lifestyles and emergence of pathogens.</title>
        <authorList>
            <person name="Haridas S."/>
            <person name="Albert R."/>
            <person name="Binder M."/>
            <person name="Bloem J."/>
            <person name="Labutti K."/>
            <person name="Salamov A."/>
            <person name="Andreopoulos B."/>
            <person name="Baker S."/>
            <person name="Barry K."/>
            <person name="Bills G."/>
            <person name="Bluhm B."/>
            <person name="Cannon C."/>
            <person name="Castanera R."/>
            <person name="Culley D."/>
            <person name="Daum C."/>
            <person name="Ezra D."/>
            <person name="Gonzalez J."/>
            <person name="Henrissat B."/>
            <person name="Kuo A."/>
            <person name="Liang C."/>
            <person name="Lipzen A."/>
            <person name="Lutzoni F."/>
            <person name="Magnuson J."/>
            <person name="Mondo S."/>
            <person name="Nolan M."/>
            <person name="Ohm R."/>
            <person name="Pangilinan J."/>
            <person name="Park H.-J."/>
            <person name="Ramirez L."/>
            <person name="Alfaro M."/>
            <person name="Sun H."/>
            <person name="Tritt A."/>
            <person name="Yoshinaga Y."/>
            <person name="Zwiers L.-H."/>
            <person name="Turgeon B."/>
            <person name="Goodwin S."/>
            <person name="Spatafora J."/>
            <person name="Crous P."/>
            <person name="Grigoriev I."/>
        </authorList>
    </citation>
    <scope>NUCLEOTIDE SEQUENCE</scope>
    <source>
        <strain evidence="5">CBS 122681</strain>
    </source>
</reference>
<organism evidence="5 6">
    <name type="scientific">Lophiostoma macrostomum CBS 122681</name>
    <dbReference type="NCBI Taxonomy" id="1314788"/>
    <lineage>
        <taxon>Eukaryota</taxon>
        <taxon>Fungi</taxon>
        <taxon>Dikarya</taxon>
        <taxon>Ascomycota</taxon>
        <taxon>Pezizomycotina</taxon>
        <taxon>Dothideomycetes</taxon>
        <taxon>Pleosporomycetidae</taxon>
        <taxon>Pleosporales</taxon>
        <taxon>Lophiostomataceae</taxon>
        <taxon>Lophiostoma</taxon>
    </lineage>
</organism>
<evidence type="ECO:0000256" key="2">
    <source>
        <dbReference type="ARBA" id="ARBA00022803"/>
    </source>
</evidence>
<dbReference type="GO" id="GO:0000993">
    <property type="term" value="F:RNA polymerase II complex binding"/>
    <property type="evidence" value="ECO:0007669"/>
    <property type="project" value="TreeGrafter"/>
</dbReference>
<dbReference type="Pfam" id="PF13176">
    <property type="entry name" value="TPR_7"/>
    <property type="match status" value="1"/>
</dbReference>
<evidence type="ECO:0000256" key="1">
    <source>
        <dbReference type="ARBA" id="ARBA00022737"/>
    </source>
</evidence>
<feature type="compositionally biased region" description="Acidic residues" evidence="4">
    <location>
        <begin position="1119"/>
        <end position="1129"/>
    </location>
</feature>
<dbReference type="Pfam" id="PF13432">
    <property type="entry name" value="TPR_16"/>
    <property type="match status" value="1"/>
</dbReference>
<feature type="repeat" description="TPR" evidence="3">
    <location>
        <begin position="846"/>
        <end position="879"/>
    </location>
</feature>
<dbReference type="OrthoDB" id="343875at2759"/>
<proteinExistence type="predicted"/>
<feature type="compositionally biased region" description="Acidic residues" evidence="4">
    <location>
        <begin position="1059"/>
        <end position="1069"/>
    </location>
</feature>
<evidence type="ECO:0000313" key="6">
    <source>
        <dbReference type="Proteomes" id="UP000799324"/>
    </source>
</evidence>
<keyword evidence="6" id="KW-1185">Reference proteome</keyword>
<dbReference type="Gene3D" id="1.25.40.10">
    <property type="entry name" value="Tetratricopeptide repeat domain"/>
    <property type="match status" value="4"/>
</dbReference>
<dbReference type="InterPro" id="IPR011990">
    <property type="entry name" value="TPR-like_helical_dom_sf"/>
</dbReference>
<dbReference type="PROSITE" id="PS50005">
    <property type="entry name" value="TPR"/>
    <property type="match status" value="3"/>
</dbReference>
<dbReference type="InterPro" id="IPR031101">
    <property type="entry name" value="Ctr9"/>
</dbReference>
<evidence type="ECO:0000256" key="3">
    <source>
        <dbReference type="PROSITE-ProRule" id="PRU00339"/>
    </source>
</evidence>
<dbReference type="PANTHER" id="PTHR14027">
    <property type="entry name" value="RNA POLYMERASE-ASSOCIATED PROTEIN CTR9"/>
    <property type="match status" value="1"/>
</dbReference>
<dbReference type="GO" id="GO:0016593">
    <property type="term" value="C:Cdc73/Paf1 complex"/>
    <property type="evidence" value="ECO:0007669"/>
    <property type="project" value="TreeGrafter"/>
</dbReference>
<dbReference type="SUPFAM" id="SSF48452">
    <property type="entry name" value="TPR-like"/>
    <property type="match status" value="2"/>
</dbReference>
<dbReference type="SUPFAM" id="SSF81901">
    <property type="entry name" value="HCP-like"/>
    <property type="match status" value="1"/>
</dbReference>
<feature type="compositionally biased region" description="Basic and acidic residues" evidence="4">
    <location>
        <begin position="1104"/>
        <end position="1114"/>
    </location>
</feature>
<feature type="repeat" description="TPR" evidence="3">
    <location>
        <begin position="258"/>
        <end position="291"/>
    </location>
</feature>
<dbReference type="AlphaFoldDB" id="A0A6A6T4B1"/>
<accession>A0A6A6T4B1</accession>
<dbReference type="GO" id="GO:0006355">
    <property type="term" value="P:regulation of DNA-templated transcription"/>
    <property type="evidence" value="ECO:0007669"/>
    <property type="project" value="InterPro"/>
</dbReference>
<keyword evidence="2 3" id="KW-0802">TPR repeat</keyword>
<feature type="compositionally biased region" description="Acidic residues" evidence="4">
    <location>
        <begin position="1171"/>
        <end position="1184"/>
    </location>
</feature>
<name>A0A6A6T4B1_9PLEO</name>
<dbReference type="Pfam" id="PF13181">
    <property type="entry name" value="TPR_8"/>
    <property type="match status" value="1"/>
</dbReference>
<feature type="compositionally biased region" description="Basic and acidic residues" evidence="4">
    <location>
        <begin position="1014"/>
        <end position="1041"/>
    </location>
</feature>
<gene>
    <name evidence="5" type="ORF">K491DRAFT_661496</name>
</gene>
<sequence>MATAYGHANGTNGVNGANSSSFPPARYSKVPPTILVAVAEAEGPYDIEISLDEDIQEDPTELCTLLENERSAKNTWMTVAIAYAKHKKVDVAIEVLSKTLNVFSRGSSQDRLSILNGLCWLYLLKCREAPRVKPDGKTEEEAKTKDFYVQAATSVLNEASRISPSYPPLYLARGVLYLLRASGMPPPMIAGPSHITPERMETLKQAAKCFEDALRSSHGKNLMAKMGKARVNYSMAKYADALKLYQNVLESSPELKDPDPRIGIGCCFWQLGHKDEAASAWRRALELNPKSKIALVLLGIYNFHLTARLPPSNPKFVDLSKKAMSDYIVPSFKFDNMYPLTCATLGGFLLVRKDLEKVETLSKRAIDLTDVNDIASDGWYQLARKEHLEDNTAKAVESYTKADRARGGDDRGYIPAKFGSAQMRVLMQDYDGAKFRLEKILQQQPALEAQILLGTLYAEDVFAAQAANSKEDKSAELKKALKYLEDVTKAWKDPKKNLSPDQSVLLNLARLYEADDHPEKSLKCLEEVEKMELDAIPEEDYPEDIEDEALLKAALRELLPPQLLNNMGCFHYQHERYVQARELFQTALNACVKAATRDESIDTDALVTSISYNLGRTYESEGMLTEAKDVYEGLLKRHTDYIDARIRLAYIKLRQHPTDEGPKAVVKLYEQNPDNIEVRTLYGWYISKSKKKTLNFNDDQEQRHHKHTLQKVTGQKHDMYALTSMGNIHLTIAREMRRDTEQEKEKRHKAYEKAVEFFDKVLQLDPKSAYAAQGIAIALVEDKKDFSSALQILSKVKDTLKDYSVFMNLGHTYCEIKQYARAIESYDTALAKEGRANDQTILACLGRVWLLRGKQEKSLSAMKSALEYSRRALEVSPEQIHFKFNVAFVQIQIAQLIYTLPESQRTVAEVTAAAEGLDQAIESFSAIAKAPNPPFPKQDIEARANMGRNTMRKQLERAQQAQQKYENENHSKLEQARKLREAEQAKREEERRKAEEAVAERKRKILEEQKRLQERDKEYMERRQEEERRRQELIDDSEVRKSERRKRGSGKRKKKSDMDDSDTDALDSDAEARPRRRRHTTASGTDGVSDEERPRQKKRKLERKKKEPAGKYKSADVIVDSDEEAEGAGDGDLPPDSPAANTPGSNEDGDGDGDEQVAAPRARKGARVVSDEDEDEDAGNEDGEAAVPAQRNGDVAMDDDEDEDE</sequence>
<evidence type="ECO:0000256" key="4">
    <source>
        <dbReference type="SAM" id="MobiDB-lite"/>
    </source>
</evidence>
<feature type="repeat" description="TPR" evidence="3">
    <location>
        <begin position="803"/>
        <end position="836"/>
    </location>
</feature>
<dbReference type="PANTHER" id="PTHR14027:SF2">
    <property type="entry name" value="RNA POLYMERASE-ASSOCIATED PROTEIN CTR9 HOMOLOG"/>
    <property type="match status" value="1"/>
</dbReference>
<dbReference type="EMBL" id="MU004376">
    <property type="protein sequence ID" value="KAF2653743.1"/>
    <property type="molecule type" value="Genomic_DNA"/>
</dbReference>
<feature type="compositionally biased region" description="Basic residues" evidence="4">
    <location>
        <begin position="1042"/>
        <end position="1055"/>
    </location>
</feature>
<feature type="region of interest" description="Disordered" evidence="4">
    <location>
        <begin position="953"/>
        <end position="999"/>
    </location>
</feature>
<keyword evidence="1" id="KW-0677">Repeat</keyword>
<dbReference type="GO" id="GO:0006368">
    <property type="term" value="P:transcription elongation by RNA polymerase II"/>
    <property type="evidence" value="ECO:0007669"/>
    <property type="project" value="TreeGrafter"/>
</dbReference>
<evidence type="ECO:0000313" key="5">
    <source>
        <dbReference type="EMBL" id="KAF2653743.1"/>
    </source>
</evidence>
<dbReference type="SMART" id="SM00028">
    <property type="entry name" value="TPR"/>
    <property type="match status" value="9"/>
</dbReference>
<feature type="compositionally biased region" description="Basic and acidic residues" evidence="4">
    <location>
        <begin position="965"/>
        <end position="999"/>
    </location>
</feature>
<feature type="compositionally biased region" description="Polar residues" evidence="4">
    <location>
        <begin position="9"/>
        <end position="22"/>
    </location>
</feature>